<keyword evidence="3" id="KW-0677">Repeat</keyword>
<proteinExistence type="predicted"/>
<reference evidence="14" key="3">
    <citation type="submission" date="2022-11" db="EMBL/GenBank/DDBJ databases">
        <title>Chitin-degrading and fungicidal potential of chitinolytic bacterial strains from marine environment of the Pacific Ocean regions.</title>
        <authorList>
            <person name="Pentekhina I."/>
            <person name="Nedashkovskaya O."/>
            <person name="Seitkalieva A."/>
            <person name="Podvolotskaya A."/>
            <person name="Tekutyeva L."/>
            <person name="Balabanova L."/>
        </authorList>
    </citation>
    <scope>NUCLEOTIDE SEQUENCE</scope>
    <source>
        <strain evidence="14">KMM 6838</strain>
    </source>
</reference>
<protein>
    <submittedName>
        <fullName evidence="13 14">Hemolysin</fullName>
    </submittedName>
</protein>
<evidence type="ECO:0000256" key="5">
    <source>
        <dbReference type="ARBA" id="ARBA00023122"/>
    </source>
</evidence>
<evidence type="ECO:0000256" key="10">
    <source>
        <dbReference type="SAM" id="Phobius"/>
    </source>
</evidence>
<dbReference type="RefSeq" id="WP_067155963.1">
    <property type="nucleotide sequence ID" value="NZ_CP014864.1"/>
</dbReference>
<dbReference type="SUPFAM" id="SSF54631">
    <property type="entry name" value="CBS-domain pair"/>
    <property type="match status" value="1"/>
</dbReference>
<sequence>MILLITYILIALGFSFLCSIAESVILSVTTPYVSLLEREGHRAGRILRKLKEDINAPLSAILTLNTIAHTAGAAGAGAQAAAVFGSQYLGLASAILTLLILIFSEIIPKTLGAFYWRQLAPLTAYALRGLVWILYPFVKMSEWLTRGLSHGPMLTGFSREEFAVMAELGEAEGQLEQRESSILRNLFFTLRDHSVREVMTPRTVVYSLSQDDTVGEAYEDVEKSRFSRIPVYERGTPECVVGFVLKQDLLLAYAKGEQDKKLAEYRRDMLMLPETATIYQAFQKMLARRVQISAVLDEYGGLEGLVTLEDILETLLGEEIVDEADKTPDRQALARRLWRLRSKRHGLRVDKAAEAEEGAKALDEESSGEQHRPGG</sequence>
<keyword evidence="2 8" id="KW-0812">Transmembrane</keyword>
<feature type="region of interest" description="Disordered" evidence="9">
    <location>
        <begin position="349"/>
        <end position="375"/>
    </location>
</feature>
<dbReference type="InterPro" id="IPR002550">
    <property type="entry name" value="CNNM"/>
</dbReference>
<dbReference type="OrthoDB" id="9797674at2"/>
<evidence type="ECO:0000256" key="7">
    <source>
        <dbReference type="PROSITE-ProRule" id="PRU00703"/>
    </source>
</evidence>
<feature type="domain" description="CBS" evidence="11">
    <location>
        <begin position="265"/>
        <end position="323"/>
    </location>
</feature>
<evidence type="ECO:0000256" key="4">
    <source>
        <dbReference type="ARBA" id="ARBA00022989"/>
    </source>
</evidence>
<evidence type="ECO:0000256" key="3">
    <source>
        <dbReference type="ARBA" id="ARBA00022737"/>
    </source>
</evidence>
<comment type="subcellular location">
    <subcellularLocation>
        <location evidence="1">Membrane</location>
        <topology evidence="1">Multi-pass membrane protein</topology>
    </subcellularLocation>
</comment>
<accession>A0A143HPB9</accession>
<reference evidence="15" key="2">
    <citation type="submission" date="2016-03" db="EMBL/GenBank/DDBJ databases">
        <authorList>
            <person name="Lee Y.-S."/>
            <person name="Choi Y.-L."/>
        </authorList>
    </citation>
    <scope>NUCLEOTIDE SEQUENCE [LARGE SCALE GENOMIC DNA]</scope>
    <source>
        <strain evidence="15">DAU221</strain>
    </source>
</reference>
<evidence type="ECO:0000256" key="9">
    <source>
        <dbReference type="SAM" id="MobiDB-lite"/>
    </source>
</evidence>
<evidence type="ECO:0000256" key="6">
    <source>
        <dbReference type="ARBA" id="ARBA00023136"/>
    </source>
</evidence>
<reference evidence="13" key="1">
    <citation type="submission" date="2016-03" db="EMBL/GenBank/DDBJ databases">
        <authorList>
            <person name="Ploux O."/>
        </authorList>
    </citation>
    <scope>NUCLEOTIDE SEQUENCE [LARGE SCALE GENOMIC DNA]</scope>
    <source>
        <strain evidence="13">DAU221</strain>
    </source>
</reference>
<dbReference type="InterPro" id="IPR044751">
    <property type="entry name" value="Ion_transp-like_CBS"/>
</dbReference>
<evidence type="ECO:0000256" key="2">
    <source>
        <dbReference type="ARBA" id="ARBA00022692"/>
    </source>
</evidence>
<dbReference type="CDD" id="cd04590">
    <property type="entry name" value="CBS_pair_CorC_HlyC_assoc"/>
    <property type="match status" value="1"/>
</dbReference>
<organism evidence="13 15">
    <name type="scientific">Microbulbifer thermotolerans</name>
    <dbReference type="NCBI Taxonomy" id="252514"/>
    <lineage>
        <taxon>Bacteria</taxon>
        <taxon>Pseudomonadati</taxon>
        <taxon>Pseudomonadota</taxon>
        <taxon>Gammaproteobacteria</taxon>
        <taxon>Cellvibrionales</taxon>
        <taxon>Microbulbiferaceae</taxon>
        <taxon>Microbulbifer</taxon>
    </lineage>
</organism>
<evidence type="ECO:0000313" key="14">
    <source>
        <dbReference type="EMBL" id="MCX2801164.1"/>
    </source>
</evidence>
<feature type="domain" description="CBS" evidence="11">
    <location>
        <begin position="199"/>
        <end position="260"/>
    </location>
</feature>
<dbReference type="KEGG" id="mthd:A3224_14110"/>
<dbReference type="EMBL" id="CP014864">
    <property type="protein sequence ID" value="AMX03559.1"/>
    <property type="molecule type" value="Genomic_DNA"/>
</dbReference>
<evidence type="ECO:0000313" key="13">
    <source>
        <dbReference type="EMBL" id="AMX03559.1"/>
    </source>
</evidence>
<keyword evidence="5 7" id="KW-0129">CBS domain</keyword>
<feature type="domain" description="CNNM transmembrane" evidence="12">
    <location>
        <begin position="1"/>
        <end position="179"/>
    </location>
</feature>
<dbReference type="STRING" id="252514.A3224_14110"/>
<dbReference type="Pfam" id="PF01595">
    <property type="entry name" value="CNNM"/>
    <property type="match status" value="1"/>
</dbReference>
<dbReference type="PANTHER" id="PTHR22777">
    <property type="entry name" value="HEMOLYSIN-RELATED"/>
    <property type="match status" value="1"/>
</dbReference>
<dbReference type="AlphaFoldDB" id="A0A143HPB9"/>
<dbReference type="GeneID" id="76609169"/>
<evidence type="ECO:0000259" key="11">
    <source>
        <dbReference type="PROSITE" id="PS51371"/>
    </source>
</evidence>
<dbReference type="PANTHER" id="PTHR22777:SF4">
    <property type="entry name" value="UPF0053 PROTEIN SLL1254"/>
    <property type="match status" value="1"/>
</dbReference>
<evidence type="ECO:0000313" key="15">
    <source>
        <dbReference type="Proteomes" id="UP000076077"/>
    </source>
</evidence>
<dbReference type="InterPro" id="IPR046342">
    <property type="entry name" value="CBS_dom_sf"/>
</dbReference>
<dbReference type="Gene3D" id="3.10.580.10">
    <property type="entry name" value="CBS-domain"/>
    <property type="match status" value="1"/>
</dbReference>
<gene>
    <name evidence="13" type="ORF">A3224_14110</name>
    <name evidence="14" type="ORF">OQJ68_05105</name>
</gene>
<evidence type="ECO:0000256" key="8">
    <source>
        <dbReference type="PROSITE-ProRule" id="PRU01193"/>
    </source>
</evidence>
<feature type="transmembrane region" description="Helical" evidence="10">
    <location>
        <begin position="88"/>
        <end position="107"/>
    </location>
</feature>
<dbReference type="InterPro" id="IPR000644">
    <property type="entry name" value="CBS_dom"/>
</dbReference>
<keyword evidence="15" id="KW-1185">Reference proteome</keyword>
<feature type="transmembrane region" description="Helical" evidence="10">
    <location>
        <begin position="119"/>
        <end position="138"/>
    </location>
</feature>
<keyword evidence="4 8" id="KW-1133">Transmembrane helix</keyword>
<dbReference type="Proteomes" id="UP000076077">
    <property type="component" value="Chromosome"/>
</dbReference>
<dbReference type="SMART" id="SM00116">
    <property type="entry name" value="CBS"/>
    <property type="match status" value="2"/>
</dbReference>
<keyword evidence="6 8" id="KW-0472">Membrane</keyword>
<evidence type="ECO:0000259" key="12">
    <source>
        <dbReference type="PROSITE" id="PS51846"/>
    </source>
</evidence>
<dbReference type="PROSITE" id="PS51371">
    <property type="entry name" value="CBS"/>
    <property type="match status" value="2"/>
</dbReference>
<dbReference type="Proteomes" id="UP001209730">
    <property type="component" value="Unassembled WGS sequence"/>
</dbReference>
<evidence type="ECO:0000256" key="1">
    <source>
        <dbReference type="ARBA" id="ARBA00004141"/>
    </source>
</evidence>
<dbReference type="Pfam" id="PF00571">
    <property type="entry name" value="CBS"/>
    <property type="match status" value="2"/>
</dbReference>
<dbReference type="PROSITE" id="PS51846">
    <property type="entry name" value="CNNM"/>
    <property type="match status" value="1"/>
</dbReference>
<dbReference type="EMBL" id="JAPHQB010000006">
    <property type="protein sequence ID" value="MCX2801164.1"/>
    <property type="molecule type" value="Genomic_DNA"/>
</dbReference>
<name>A0A143HPB9_MICTH</name>
<dbReference type="GO" id="GO:0005886">
    <property type="term" value="C:plasma membrane"/>
    <property type="evidence" value="ECO:0007669"/>
    <property type="project" value="TreeGrafter"/>
</dbReference>